<gene>
    <name evidence="3" type="primary">LOC102802505</name>
</gene>
<name>A0ABM0M834_SACKO</name>
<protein>
    <submittedName>
        <fullName evidence="3">Methyltransferase-like protein 24-like</fullName>
    </submittedName>
</protein>
<reference evidence="3" key="1">
    <citation type="submission" date="2025-08" db="UniProtKB">
        <authorList>
            <consortium name="RefSeq"/>
        </authorList>
    </citation>
    <scope>IDENTIFICATION</scope>
    <source>
        <tissue evidence="3">Testes</tissue>
    </source>
</reference>
<sequence>MCLWGEDSDNMTSAGWRCKTLNSIRTMLKHNVIDVLKIDIEGGERRAFPEMLTSGTLRFVKQIVFEFHVPGDPIQHRDGIAEEWFRLYNMLFEDQGFKLFFSWQNPRKRLTDWGTVAGNHSHNLEISWINTHYI</sequence>
<dbReference type="GeneID" id="102802505"/>
<dbReference type="Pfam" id="PF05050">
    <property type="entry name" value="Methyltransf_21"/>
    <property type="match status" value="1"/>
</dbReference>
<accession>A0ABM0M834</accession>
<dbReference type="PANTHER" id="PTHR32026">
    <property type="entry name" value="METHYLTRANSFERASE-LIKE PROTEIN 24"/>
    <property type="match status" value="1"/>
</dbReference>
<evidence type="ECO:0000313" key="3">
    <source>
        <dbReference type="RefSeq" id="XP_006816175.1"/>
    </source>
</evidence>
<dbReference type="InterPro" id="IPR026913">
    <property type="entry name" value="METTL24"/>
</dbReference>
<evidence type="ECO:0000259" key="1">
    <source>
        <dbReference type="Pfam" id="PF05050"/>
    </source>
</evidence>
<organism evidence="2 3">
    <name type="scientific">Saccoglossus kowalevskii</name>
    <name type="common">Acorn worm</name>
    <dbReference type="NCBI Taxonomy" id="10224"/>
    <lineage>
        <taxon>Eukaryota</taxon>
        <taxon>Metazoa</taxon>
        <taxon>Hemichordata</taxon>
        <taxon>Enteropneusta</taxon>
        <taxon>Harrimaniidae</taxon>
        <taxon>Saccoglossus</taxon>
    </lineage>
</organism>
<dbReference type="RefSeq" id="XP_006816175.1">
    <property type="nucleotide sequence ID" value="XM_006816112.1"/>
</dbReference>
<evidence type="ECO:0000313" key="2">
    <source>
        <dbReference type="Proteomes" id="UP000694865"/>
    </source>
</evidence>
<keyword evidence="2" id="KW-1185">Reference proteome</keyword>
<proteinExistence type="predicted"/>
<dbReference type="InterPro" id="IPR006342">
    <property type="entry name" value="FkbM_mtfrase"/>
</dbReference>
<dbReference type="Proteomes" id="UP000694865">
    <property type="component" value="Unplaced"/>
</dbReference>
<feature type="domain" description="Methyltransferase FkbM" evidence="1">
    <location>
        <begin position="17"/>
        <end position="98"/>
    </location>
</feature>
<dbReference type="PANTHER" id="PTHR32026:SF10">
    <property type="entry name" value="METHYLTRANSFERASE-LIKE PROTEIN 24-RELATED"/>
    <property type="match status" value="1"/>
</dbReference>